<feature type="region of interest" description="Disordered" evidence="1">
    <location>
        <begin position="75"/>
        <end position="118"/>
    </location>
</feature>
<evidence type="ECO:0000313" key="3">
    <source>
        <dbReference type="Proteomes" id="UP000236379"/>
    </source>
</evidence>
<protein>
    <submittedName>
        <fullName evidence="2">Uncharacterized protein</fullName>
    </submittedName>
</protein>
<sequence length="118" mass="13028">MKRITTHSLFLLTVRGVTTEIIAEDARDLAEQVTAGVGSRQAGLLARAVWGDEQADIRLFGVVLVSSGRVVRETWRRPPAQKTDSPVPLTGEPRSAGLKKVEDTEPDDENLEPSWRNH</sequence>
<proteinExistence type="predicted"/>
<gene>
    <name evidence="2" type="ORF">CVO96_16545</name>
</gene>
<dbReference type="Proteomes" id="UP000236379">
    <property type="component" value="Unassembled WGS sequence"/>
</dbReference>
<keyword evidence="3" id="KW-1185">Reference proteome</keyword>
<evidence type="ECO:0000256" key="1">
    <source>
        <dbReference type="SAM" id="MobiDB-lite"/>
    </source>
</evidence>
<organism evidence="2 3">
    <name type="scientific">Deinococcus koreensis</name>
    <dbReference type="NCBI Taxonomy" id="2054903"/>
    <lineage>
        <taxon>Bacteria</taxon>
        <taxon>Thermotogati</taxon>
        <taxon>Deinococcota</taxon>
        <taxon>Deinococci</taxon>
        <taxon>Deinococcales</taxon>
        <taxon>Deinococcaceae</taxon>
        <taxon>Deinococcus</taxon>
    </lineage>
</organism>
<name>A0A2K3V1T0_9DEIO</name>
<accession>A0A2K3V1T0</accession>
<reference evidence="2 3" key="1">
    <citation type="submission" date="2018-01" db="EMBL/GenBank/DDBJ databases">
        <title>Deinococcus koreensis sp. nov., a radiation-resistant bacterium isolated from river water.</title>
        <authorList>
            <person name="Choi A."/>
        </authorList>
    </citation>
    <scope>NUCLEOTIDE SEQUENCE [LARGE SCALE GENOMIC DNA]</scope>
    <source>
        <strain evidence="2 3">SJW1-2</strain>
    </source>
</reference>
<dbReference type="RefSeq" id="WP_103313180.1">
    <property type="nucleotide sequence ID" value="NZ_PPPD01000001.1"/>
</dbReference>
<dbReference type="EMBL" id="PPPD01000001">
    <property type="protein sequence ID" value="PNY82747.1"/>
    <property type="molecule type" value="Genomic_DNA"/>
</dbReference>
<comment type="caution">
    <text evidence="2">The sequence shown here is derived from an EMBL/GenBank/DDBJ whole genome shotgun (WGS) entry which is preliminary data.</text>
</comment>
<dbReference type="AlphaFoldDB" id="A0A2K3V1T0"/>
<evidence type="ECO:0000313" key="2">
    <source>
        <dbReference type="EMBL" id="PNY82747.1"/>
    </source>
</evidence>